<dbReference type="Gene3D" id="1.10.287.770">
    <property type="entry name" value="YojJ-like"/>
    <property type="match status" value="1"/>
</dbReference>
<dbReference type="Proteomes" id="UP001054945">
    <property type="component" value="Unassembled WGS sequence"/>
</dbReference>
<name>A0AAV4PGW5_CAEEX</name>
<keyword evidence="1" id="KW-0472">Membrane</keyword>
<dbReference type="AlphaFoldDB" id="A0AAV4PGW5"/>
<organism evidence="2 3">
    <name type="scientific">Caerostris extrusa</name>
    <name type="common">Bark spider</name>
    <name type="synonym">Caerostris bankana</name>
    <dbReference type="NCBI Taxonomy" id="172846"/>
    <lineage>
        <taxon>Eukaryota</taxon>
        <taxon>Metazoa</taxon>
        <taxon>Ecdysozoa</taxon>
        <taxon>Arthropoda</taxon>
        <taxon>Chelicerata</taxon>
        <taxon>Arachnida</taxon>
        <taxon>Araneae</taxon>
        <taxon>Araneomorphae</taxon>
        <taxon>Entelegynae</taxon>
        <taxon>Araneoidea</taxon>
        <taxon>Araneidae</taxon>
        <taxon>Caerostris</taxon>
    </lineage>
</organism>
<reference evidence="2 3" key="1">
    <citation type="submission" date="2021-06" db="EMBL/GenBank/DDBJ databases">
        <title>Caerostris extrusa draft genome.</title>
        <authorList>
            <person name="Kono N."/>
            <person name="Arakawa K."/>
        </authorList>
    </citation>
    <scope>NUCLEOTIDE SEQUENCE [LARGE SCALE GENOMIC DNA]</scope>
</reference>
<keyword evidence="1" id="KW-0812">Transmembrane</keyword>
<dbReference type="EMBL" id="BPLR01004511">
    <property type="protein sequence ID" value="GIX95406.1"/>
    <property type="molecule type" value="Genomic_DNA"/>
</dbReference>
<gene>
    <name evidence="2" type="ORF">CEXT_29861</name>
</gene>
<protein>
    <submittedName>
        <fullName evidence="2">Uncharacterized protein</fullName>
    </submittedName>
</protein>
<proteinExistence type="predicted"/>
<evidence type="ECO:0000313" key="2">
    <source>
        <dbReference type="EMBL" id="GIX95406.1"/>
    </source>
</evidence>
<accession>A0AAV4PGW5</accession>
<keyword evidence="3" id="KW-1185">Reference proteome</keyword>
<evidence type="ECO:0000313" key="3">
    <source>
        <dbReference type="Proteomes" id="UP001054945"/>
    </source>
</evidence>
<evidence type="ECO:0000256" key="1">
    <source>
        <dbReference type="SAM" id="Phobius"/>
    </source>
</evidence>
<sequence>MSMFKSYENTLSGECQIRDKMTNQHAIIEAIGHGTRPFQNNNPEKNKRWNLYFNRGSASLSVIGQKVYEVTKEEIQVPEEVFAQIPNRPTWKEYIYIRLSFDKFDITTYSYTPKFELIETFCYLGGYVGIWLGISLVAVFDFAESILVIMRHPYKRMKSKLHSKIKPSNTEERQFQHHYY</sequence>
<comment type="caution">
    <text evidence="2">The sequence shown here is derived from an EMBL/GenBank/DDBJ whole genome shotgun (WGS) entry which is preliminary data.</text>
</comment>
<keyword evidence="1" id="KW-1133">Transmembrane helix</keyword>
<feature type="transmembrane region" description="Helical" evidence="1">
    <location>
        <begin position="124"/>
        <end position="150"/>
    </location>
</feature>